<dbReference type="InterPro" id="IPR013106">
    <property type="entry name" value="Ig_V-set"/>
</dbReference>
<keyword evidence="3" id="KW-1185">Reference proteome</keyword>
<dbReference type="GeneTree" id="ENSGT00960000189394"/>
<evidence type="ECO:0000259" key="1">
    <source>
        <dbReference type="Pfam" id="PF07686"/>
    </source>
</evidence>
<dbReference type="InterPro" id="IPR036179">
    <property type="entry name" value="Ig-like_dom_sf"/>
</dbReference>
<dbReference type="AlphaFoldDB" id="A0A8V1A3S6"/>
<proteinExistence type="predicted"/>
<evidence type="ECO:0000313" key="3">
    <source>
        <dbReference type="Proteomes" id="UP000000539"/>
    </source>
</evidence>
<dbReference type="Proteomes" id="UP000000539">
    <property type="component" value="Chromosome 27"/>
</dbReference>
<evidence type="ECO:0000313" key="2">
    <source>
        <dbReference type="Ensembl" id="ENSGALP00010038677.1"/>
    </source>
</evidence>
<accession>A0A8V1A3S6</accession>
<dbReference type="FunCoup" id="A0A8V1A3S6">
    <property type="interactions" value="121"/>
</dbReference>
<protein>
    <recommendedName>
        <fullName evidence="1">Immunoglobulin V-set domain-containing protein</fullName>
    </recommendedName>
</protein>
<reference evidence="2" key="3">
    <citation type="submission" date="2025-09" db="UniProtKB">
        <authorList>
            <consortium name="Ensembl"/>
        </authorList>
    </citation>
    <scope>IDENTIFICATION</scope>
    <source>
        <strain evidence="2">broiler</strain>
    </source>
</reference>
<dbReference type="Pfam" id="PF07686">
    <property type="entry name" value="V-set"/>
    <property type="match status" value="1"/>
</dbReference>
<dbReference type="SUPFAM" id="SSF48726">
    <property type="entry name" value="Immunoglobulin"/>
    <property type="match status" value="1"/>
</dbReference>
<reference evidence="2" key="1">
    <citation type="submission" date="2020-11" db="EMBL/GenBank/DDBJ databases">
        <title>Gallus gallus (Chicken) genome, bGalGal1, GRCg7b, maternal haplotype autosomes + Z &amp; W.</title>
        <authorList>
            <person name="Warren W."/>
            <person name="Formenti G."/>
            <person name="Fedrigo O."/>
            <person name="Haase B."/>
            <person name="Mountcastle J."/>
            <person name="Balacco J."/>
            <person name="Tracey A."/>
            <person name="Schneider V."/>
            <person name="Okimoto R."/>
            <person name="Cheng H."/>
            <person name="Hawken R."/>
            <person name="Howe K."/>
            <person name="Jarvis E.D."/>
        </authorList>
    </citation>
    <scope>NUCLEOTIDE SEQUENCE [LARGE SCALE GENOMIC DNA]</scope>
    <source>
        <strain evidence="2">Broiler</strain>
    </source>
</reference>
<dbReference type="Ensembl" id="ENSGALT00010062557.1">
    <property type="protein sequence ID" value="ENSGALP00010038677.1"/>
    <property type="gene ID" value="ENSGALG00010025632.1"/>
</dbReference>
<dbReference type="InterPro" id="IPR013783">
    <property type="entry name" value="Ig-like_fold"/>
</dbReference>
<dbReference type="Gene3D" id="2.60.40.10">
    <property type="entry name" value="Immunoglobulins"/>
    <property type="match status" value="1"/>
</dbReference>
<feature type="domain" description="Immunoglobulin V-set" evidence="1">
    <location>
        <begin position="42"/>
        <end position="103"/>
    </location>
</feature>
<organism evidence="2 3">
    <name type="scientific">Gallus gallus</name>
    <name type="common">Chicken</name>
    <dbReference type="NCBI Taxonomy" id="9031"/>
    <lineage>
        <taxon>Eukaryota</taxon>
        <taxon>Metazoa</taxon>
        <taxon>Chordata</taxon>
        <taxon>Craniata</taxon>
        <taxon>Vertebrata</taxon>
        <taxon>Euteleostomi</taxon>
        <taxon>Archelosauria</taxon>
        <taxon>Archosauria</taxon>
        <taxon>Dinosauria</taxon>
        <taxon>Saurischia</taxon>
        <taxon>Theropoda</taxon>
        <taxon>Coelurosauria</taxon>
        <taxon>Aves</taxon>
        <taxon>Neognathae</taxon>
        <taxon>Galloanserae</taxon>
        <taxon>Galliformes</taxon>
        <taxon>Phasianidae</taxon>
        <taxon>Phasianinae</taxon>
        <taxon>Gallus</taxon>
    </lineage>
</organism>
<reference evidence="2" key="2">
    <citation type="submission" date="2025-08" db="UniProtKB">
        <authorList>
            <consortium name="Ensembl"/>
        </authorList>
    </citation>
    <scope>IDENTIFICATION</scope>
    <source>
        <strain evidence="2">broiler</strain>
    </source>
</reference>
<sequence length="120" mass="13572">MQCLESFKGLGFWKRSKLLCKCISACVAGLTRGNPQKEFFSEMSTTAGQHVVLPCPYNTEYSYRTLNFFWYHQLLGSSFEHALEAFGSSGDNKFCDHRFSVMVYENKMSSSSLSAGVEHN</sequence>
<name>A0A8V1A3S6_CHICK</name>